<feature type="signal peptide" evidence="2">
    <location>
        <begin position="1"/>
        <end position="18"/>
    </location>
</feature>
<feature type="region of interest" description="Disordered" evidence="1">
    <location>
        <begin position="421"/>
        <end position="440"/>
    </location>
</feature>
<keyword evidence="4" id="KW-1185">Reference proteome</keyword>
<evidence type="ECO:0000256" key="2">
    <source>
        <dbReference type="SAM" id="SignalP"/>
    </source>
</evidence>
<dbReference type="AlphaFoldDB" id="A0A6A6F8S8"/>
<feature type="compositionally biased region" description="Pro residues" evidence="1">
    <location>
        <begin position="307"/>
        <end position="324"/>
    </location>
</feature>
<feature type="compositionally biased region" description="Polar residues" evidence="1">
    <location>
        <begin position="431"/>
        <end position="440"/>
    </location>
</feature>
<dbReference type="Proteomes" id="UP000799539">
    <property type="component" value="Unassembled WGS sequence"/>
</dbReference>
<evidence type="ECO:0000313" key="3">
    <source>
        <dbReference type="EMBL" id="KAF2209793.1"/>
    </source>
</evidence>
<feature type="region of interest" description="Disordered" evidence="1">
    <location>
        <begin position="305"/>
        <end position="326"/>
    </location>
</feature>
<dbReference type="OrthoDB" id="3836772at2759"/>
<gene>
    <name evidence="3" type="ORF">CERZMDRAFT_100196</name>
</gene>
<name>A0A6A6F8S8_9PEZI</name>
<feature type="compositionally biased region" description="Pro residues" evidence="1">
    <location>
        <begin position="389"/>
        <end position="403"/>
    </location>
</feature>
<feature type="chain" id="PRO_5025343993" evidence="2">
    <location>
        <begin position="19"/>
        <end position="440"/>
    </location>
</feature>
<evidence type="ECO:0000256" key="1">
    <source>
        <dbReference type="SAM" id="MobiDB-lite"/>
    </source>
</evidence>
<reference evidence="3" key="1">
    <citation type="journal article" date="2020" name="Stud. Mycol.">
        <title>101 Dothideomycetes genomes: a test case for predicting lifestyles and emergence of pathogens.</title>
        <authorList>
            <person name="Haridas S."/>
            <person name="Albert R."/>
            <person name="Binder M."/>
            <person name="Bloem J."/>
            <person name="Labutti K."/>
            <person name="Salamov A."/>
            <person name="Andreopoulos B."/>
            <person name="Baker S."/>
            <person name="Barry K."/>
            <person name="Bills G."/>
            <person name="Bluhm B."/>
            <person name="Cannon C."/>
            <person name="Castanera R."/>
            <person name="Culley D."/>
            <person name="Daum C."/>
            <person name="Ezra D."/>
            <person name="Gonzalez J."/>
            <person name="Henrissat B."/>
            <person name="Kuo A."/>
            <person name="Liang C."/>
            <person name="Lipzen A."/>
            <person name="Lutzoni F."/>
            <person name="Magnuson J."/>
            <person name="Mondo S."/>
            <person name="Nolan M."/>
            <person name="Ohm R."/>
            <person name="Pangilinan J."/>
            <person name="Park H.-J."/>
            <person name="Ramirez L."/>
            <person name="Alfaro M."/>
            <person name="Sun H."/>
            <person name="Tritt A."/>
            <person name="Yoshinaga Y."/>
            <person name="Zwiers L.-H."/>
            <person name="Turgeon B."/>
            <person name="Goodwin S."/>
            <person name="Spatafora J."/>
            <person name="Crous P."/>
            <person name="Grigoriev I."/>
        </authorList>
    </citation>
    <scope>NUCLEOTIDE SEQUENCE</scope>
    <source>
        <strain evidence="3">SCOH1-5</strain>
    </source>
</reference>
<proteinExistence type="predicted"/>
<keyword evidence="2" id="KW-0732">Signal</keyword>
<feature type="compositionally biased region" description="Pro residues" evidence="1">
    <location>
        <begin position="228"/>
        <end position="242"/>
    </location>
</feature>
<dbReference type="EMBL" id="ML992685">
    <property type="protein sequence ID" value="KAF2209793.1"/>
    <property type="molecule type" value="Genomic_DNA"/>
</dbReference>
<feature type="region of interest" description="Disordered" evidence="1">
    <location>
        <begin position="381"/>
        <end position="409"/>
    </location>
</feature>
<evidence type="ECO:0000313" key="4">
    <source>
        <dbReference type="Proteomes" id="UP000799539"/>
    </source>
</evidence>
<organism evidence="3 4">
    <name type="scientific">Cercospora zeae-maydis SCOH1-5</name>
    <dbReference type="NCBI Taxonomy" id="717836"/>
    <lineage>
        <taxon>Eukaryota</taxon>
        <taxon>Fungi</taxon>
        <taxon>Dikarya</taxon>
        <taxon>Ascomycota</taxon>
        <taxon>Pezizomycotina</taxon>
        <taxon>Dothideomycetes</taxon>
        <taxon>Dothideomycetidae</taxon>
        <taxon>Mycosphaerellales</taxon>
        <taxon>Mycosphaerellaceae</taxon>
        <taxon>Cercospora</taxon>
    </lineage>
</organism>
<protein>
    <submittedName>
        <fullName evidence="3">Uncharacterized protein</fullName>
    </submittedName>
</protein>
<accession>A0A6A6F8S8</accession>
<feature type="region of interest" description="Disordered" evidence="1">
    <location>
        <begin position="223"/>
        <end position="243"/>
    </location>
</feature>
<sequence length="440" mass="45714">MKYTTALAFALSISGALAAPTPRSGDDGTEPNIQTCACYRVLGSCQNGQKANQSYCSSQFTACSGVQPYDGSGKTTSVDASDYFKNLGVNCPAPNTGFPPSQRECRCNAELATCSNAPNANQAQCSSDFTKCSGVQPFEGTGKTTEVSPTDYFNYLNKQCPPSKPSEKECQCNAALSACQGAPNANQAQCSSNFVSCSGVQPYDGSGKTTSVSPTDYFKNLNQNCPTTPAPVPTPTPTPAPSKPSDKECQCNAALSACQGAPNANQAQCSSNFVSCSGVQPYEGSGKTTSVSTADYFNNLNKNCPATPAPVPSPSPSPAPPAPSKPSDKECQCNAALSVCQGAPNANQATCASNFASCSGVQPYEGAGKTTSVSPTDYFNNLNKNCPTTPAPAPVPSPAPAPPADKNYGSYGTYENYPTSYASYGKYDYNSYKSYGSYKQ</sequence>
<dbReference type="PRINTS" id="PR01217">
    <property type="entry name" value="PRICHEXTENSN"/>
</dbReference>